<proteinExistence type="inferred from homology"/>
<gene>
    <name evidence="4" type="ORF">WKW80_08290</name>
</gene>
<dbReference type="PANTHER" id="PTHR16943:SF8">
    <property type="entry name" value="2-METHYLCITRATE DEHYDRATASE"/>
    <property type="match status" value="1"/>
</dbReference>
<dbReference type="Gene3D" id="1.10.4100.10">
    <property type="entry name" value="2-methylcitrate dehydratase PrpD"/>
    <property type="match status" value="1"/>
</dbReference>
<dbReference type="EMBL" id="JBBKZV010000003">
    <property type="protein sequence ID" value="MEJ8822036.1"/>
    <property type="molecule type" value="Genomic_DNA"/>
</dbReference>
<dbReference type="InterPro" id="IPR045337">
    <property type="entry name" value="MmgE_PrpD_C"/>
</dbReference>
<evidence type="ECO:0000259" key="3">
    <source>
        <dbReference type="Pfam" id="PF19305"/>
    </source>
</evidence>
<dbReference type="SUPFAM" id="SSF103378">
    <property type="entry name" value="2-methylcitrate dehydratase PrpD"/>
    <property type="match status" value="1"/>
</dbReference>
<dbReference type="Pfam" id="PF19305">
    <property type="entry name" value="MmgE_PrpD_C"/>
    <property type="match status" value="1"/>
</dbReference>
<dbReference type="InterPro" id="IPR045336">
    <property type="entry name" value="MmgE_PrpD_N"/>
</dbReference>
<protein>
    <submittedName>
        <fullName evidence="4">MmgE/PrpD family protein</fullName>
    </submittedName>
</protein>
<name>A0ABU8VYF0_9BURK</name>
<accession>A0ABU8VYF0</accession>
<reference evidence="4 5" key="1">
    <citation type="submission" date="2024-03" db="EMBL/GenBank/DDBJ databases">
        <title>Novel species of the genus Variovorax.</title>
        <authorList>
            <person name="Liu Q."/>
            <person name="Xin Y.-H."/>
        </authorList>
    </citation>
    <scope>NUCLEOTIDE SEQUENCE [LARGE SCALE GENOMIC DNA]</scope>
    <source>
        <strain evidence="4 5">KACC 18501</strain>
    </source>
</reference>
<evidence type="ECO:0000259" key="2">
    <source>
        <dbReference type="Pfam" id="PF03972"/>
    </source>
</evidence>
<sequence>MTANTSAPTAPDRIATTLAGFTHRLRLGEVPAEVSLRARHLMLDAIGCALAARREDFAVRFEKAVHAMPGANVPAACTAGAIGFARRLPLRDAVLLNGVLTHGLDYDDTHMAGVLHLSVSVLPSLFSLAAANDASGADMLAAYIAGLETGARIASVAKSGFHGQGFHPTGVVGAFASALAVGRLLGLDADALVAAQGIALSLASGSLQFIEDGSWTKRIHPGSAANAGLTAATFAQQGIPAPDAPYEGRYGLFRSYLDATRQAQIDMALGTAGIGADGRASAWELDNIAVKPFPMCHFVHASADAAITLHRNGLDVAKIRSVEVAVPAGVVQSVCEPLAAKQRPTSDYEAKFSLPYAVASGLLRGRLGLKELEPAAFGDATVRALMERVHYVEDPASTFPRHYTGEVRVEMEDGSTKVQRESVNRGHAERPLTNDEVREKFMDNATLWFPRSHAEAVCEQVLSLDRLASVRTLESLLATDPSMPAPATASAAAMH</sequence>
<dbReference type="InterPro" id="IPR042188">
    <property type="entry name" value="MmgE/PrpD_sf_2"/>
</dbReference>
<keyword evidence="5" id="KW-1185">Reference proteome</keyword>
<dbReference type="InterPro" id="IPR005656">
    <property type="entry name" value="MmgE_PrpD"/>
</dbReference>
<comment type="similarity">
    <text evidence="1">Belongs to the PrpD family.</text>
</comment>
<dbReference type="InterPro" id="IPR036148">
    <property type="entry name" value="MmgE/PrpD_sf"/>
</dbReference>
<dbReference type="RefSeq" id="WP_340363081.1">
    <property type="nucleotide sequence ID" value="NZ_JBBKZV010000003.1"/>
</dbReference>
<organism evidence="4 5">
    <name type="scientific">Variovorax humicola</name>
    <dbReference type="NCBI Taxonomy" id="1769758"/>
    <lineage>
        <taxon>Bacteria</taxon>
        <taxon>Pseudomonadati</taxon>
        <taxon>Pseudomonadota</taxon>
        <taxon>Betaproteobacteria</taxon>
        <taxon>Burkholderiales</taxon>
        <taxon>Comamonadaceae</taxon>
        <taxon>Variovorax</taxon>
    </lineage>
</organism>
<evidence type="ECO:0000313" key="5">
    <source>
        <dbReference type="Proteomes" id="UP001363010"/>
    </source>
</evidence>
<feature type="domain" description="MmgE/PrpD N-terminal" evidence="2">
    <location>
        <begin position="17"/>
        <end position="259"/>
    </location>
</feature>
<dbReference type="Proteomes" id="UP001363010">
    <property type="component" value="Unassembled WGS sequence"/>
</dbReference>
<dbReference type="Pfam" id="PF03972">
    <property type="entry name" value="MmgE_PrpD_N"/>
    <property type="match status" value="1"/>
</dbReference>
<dbReference type="InterPro" id="IPR042183">
    <property type="entry name" value="MmgE/PrpD_sf_1"/>
</dbReference>
<feature type="domain" description="MmgE/PrpD C-terminal" evidence="3">
    <location>
        <begin position="293"/>
        <end position="462"/>
    </location>
</feature>
<evidence type="ECO:0000256" key="1">
    <source>
        <dbReference type="ARBA" id="ARBA00006174"/>
    </source>
</evidence>
<evidence type="ECO:0000313" key="4">
    <source>
        <dbReference type="EMBL" id="MEJ8822036.1"/>
    </source>
</evidence>
<comment type="caution">
    <text evidence="4">The sequence shown here is derived from an EMBL/GenBank/DDBJ whole genome shotgun (WGS) entry which is preliminary data.</text>
</comment>
<dbReference type="Gene3D" id="3.30.1330.120">
    <property type="entry name" value="2-methylcitrate dehydratase PrpD"/>
    <property type="match status" value="1"/>
</dbReference>
<dbReference type="PANTHER" id="PTHR16943">
    <property type="entry name" value="2-METHYLCITRATE DEHYDRATASE-RELATED"/>
    <property type="match status" value="1"/>
</dbReference>